<feature type="domain" description="Protein kinase" evidence="6">
    <location>
        <begin position="27"/>
        <end position="299"/>
    </location>
</feature>
<feature type="region of interest" description="Disordered" evidence="5">
    <location>
        <begin position="443"/>
        <end position="491"/>
    </location>
</feature>
<dbReference type="AlphaFoldDB" id="A0A250IFN8"/>
<evidence type="ECO:0000256" key="5">
    <source>
        <dbReference type="SAM" id="MobiDB-lite"/>
    </source>
</evidence>
<feature type="region of interest" description="Disordered" evidence="5">
    <location>
        <begin position="339"/>
        <end position="405"/>
    </location>
</feature>
<protein>
    <submittedName>
        <fullName evidence="7">Serine/threonine protein kinase</fullName>
    </submittedName>
</protein>
<dbReference type="InterPro" id="IPR020635">
    <property type="entry name" value="Tyr_kinase_cat_dom"/>
</dbReference>
<dbReference type="InterPro" id="IPR000719">
    <property type="entry name" value="Prot_kinase_dom"/>
</dbReference>
<dbReference type="InterPro" id="IPR008266">
    <property type="entry name" value="Tyr_kinase_AS"/>
</dbReference>
<gene>
    <name evidence="7" type="ORF">MEBOL_003416</name>
</gene>
<evidence type="ECO:0000256" key="4">
    <source>
        <dbReference type="ARBA" id="ARBA00022840"/>
    </source>
</evidence>
<dbReference type="Gene3D" id="1.10.510.10">
    <property type="entry name" value="Transferase(Phosphotransferase) domain 1"/>
    <property type="match status" value="1"/>
</dbReference>
<dbReference type="RefSeq" id="WP_095978466.1">
    <property type="nucleotide sequence ID" value="NZ_CP022163.1"/>
</dbReference>
<reference evidence="7 8" key="1">
    <citation type="submission" date="2017-06" db="EMBL/GenBank/DDBJ databases">
        <authorList>
            <person name="Kim H.J."/>
            <person name="Triplett B.A."/>
        </authorList>
    </citation>
    <scope>NUCLEOTIDE SEQUENCE [LARGE SCALE GENOMIC DNA]</scope>
    <source>
        <strain evidence="7 8">DSM 14713</strain>
    </source>
</reference>
<dbReference type="Pfam" id="PF08308">
    <property type="entry name" value="PEGA"/>
    <property type="match status" value="1"/>
</dbReference>
<dbReference type="Gene3D" id="3.30.200.20">
    <property type="entry name" value="Phosphorylase Kinase, domain 1"/>
    <property type="match status" value="1"/>
</dbReference>
<accession>A0A250IFN8</accession>
<dbReference type="GO" id="GO:0004713">
    <property type="term" value="F:protein tyrosine kinase activity"/>
    <property type="evidence" value="ECO:0007669"/>
    <property type="project" value="InterPro"/>
</dbReference>
<dbReference type="PANTHER" id="PTHR43289:SF6">
    <property type="entry name" value="SERINE_THREONINE-PROTEIN KINASE NEKL-3"/>
    <property type="match status" value="1"/>
</dbReference>
<dbReference type="KEGG" id="mbd:MEBOL_003416"/>
<dbReference type="PROSITE" id="PS50011">
    <property type="entry name" value="PROTEIN_KINASE_DOM"/>
    <property type="match status" value="1"/>
</dbReference>
<keyword evidence="4" id="KW-0067">ATP-binding</keyword>
<keyword evidence="7" id="KW-0723">Serine/threonine-protein kinase</keyword>
<dbReference type="PANTHER" id="PTHR43289">
    <property type="entry name" value="MITOGEN-ACTIVATED PROTEIN KINASE KINASE KINASE 20-RELATED"/>
    <property type="match status" value="1"/>
</dbReference>
<organism evidence="7 8">
    <name type="scientific">Melittangium boletus DSM 14713</name>
    <dbReference type="NCBI Taxonomy" id="1294270"/>
    <lineage>
        <taxon>Bacteria</taxon>
        <taxon>Pseudomonadati</taxon>
        <taxon>Myxococcota</taxon>
        <taxon>Myxococcia</taxon>
        <taxon>Myxococcales</taxon>
        <taxon>Cystobacterineae</taxon>
        <taxon>Archangiaceae</taxon>
        <taxon>Melittangium</taxon>
    </lineage>
</organism>
<evidence type="ECO:0000256" key="3">
    <source>
        <dbReference type="ARBA" id="ARBA00022777"/>
    </source>
</evidence>
<proteinExistence type="predicted"/>
<dbReference type="InterPro" id="IPR011009">
    <property type="entry name" value="Kinase-like_dom_sf"/>
</dbReference>
<dbReference type="GO" id="GO:0005524">
    <property type="term" value="F:ATP binding"/>
    <property type="evidence" value="ECO:0007669"/>
    <property type="project" value="UniProtKB-KW"/>
</dbReference>
<evidence type="ECO:0000256" key="1">
    <source>
        <dbReference type="ARBA" id="ARBA00022679"/>
    </source>
</evidence>
<dbReference type="OrthoDB" id="9801841at2"/>
<dbReference type="SUPFAM" id="SSF56112">
    <property type="entry name" value="Protein kinase-like (PK-like)"/>
    <property type="match status" value="1"/>
</dbReference>
<evidence type="ECO:0000313" key="8">
    <source>
        <dbReference type="Proteomes" id="UP000217289"/>
    </source>
</evidence>
<dbReference type="Pfam" id="PF00069">
    <property type="entry name" value="Pkinase"/>
    <property type="match status" value="1"/>
</dbReference>
<sequence length="561" mass="59945">MSDPSRGSPFTSTDFTDPHRGSRIGRYQVISQLSVGGMAELFLGFTSGPGGFRKYAAIKRILPDARSDEQFERMFLDEARITAALNHPNIGQVFELGQDAEGLFLAMEFIAGQNLAQVISVCGRSQTPLPLGFGLSVVRDICLALHSAHAFTTPGGKPFPVIHRDVAHKNVMVTYQGEVKLLDFGIAKARGGASHTQAGMVKGTTGYMSPEQVRGDPLDGRSDLFAAGVMLHELITGERLFSGNSEVQEMQMILDAEIPEPVCRTEAMPPGLAGVVLKALSRPREGRYANGREMARAIEAAAGGRLFDAEQRAAFMAEHFQKQKENTLRLLESADEIPDAPEALGGAPVAKTEPRPVAAPRRKPVAASNETSQGVMTTGRRVPTREQPVVVAPPPRSSDKPSGKGGPAVAKVLLFLLVAGGLGLAAVGLMEVDRSGVDVATRLTPEELSPITPIDPPRGKEPAESAPKAPVEEPPERPDADEPPARTGKQGWLTLVVLPEAEVTLNGRSLGKTPLFKVQVPAGQHRLRIKGADGKRRELSVPIAAGKTAQFKLALTDIPER</sequence>
<keyword evidence="2" id="KW-0547">Nucleotide-binding</keyword>
<keyword evidence="3 7" id="KW-0418">Kinase</keyword>
<keyword evidence="1" id="KW-0808">Transferase</keyword>
<dbReference type="InterPro" id="IPR013229">
    <property type="entry name" value="PEGA"/>
</dbReference>
<evidence type="ECO:0000259" key="6">
    <source>
        <dbReference type="PROSITE" id="PS50011"/>
    </source>
</evidence>
<dbReference type="GO" id="GO:0004674">
    <property type="term" value="F:protein serine/threonine kinase activity"/>
    <property type="evidence" value="ECO:0007669"/>
    <property type="project" value="UniProtKB-KW"/>
</dbReference>
<evidence type="ECO:0000256" key="2">
    <source>
        <dbReference type="ARBA" id="ARBA00022741"/>
    </source>
</evidence>
<dbReference type="PROSITE" id="PS00109">
    <property type="entry name" value="PROTEIN_KINASE_TYR"/>
    <property type="match status" value="1"/>
</dbReference>
<feature type="compositionally biased region" description="Basic and acidic residues" evidence="5">
    <location>
        <begin position="470"/>
        <end position="484"/>
    </location>
</feature>
<dbReference type="Proteomes" id="UP000217289">
    <property type="component" value="Chromosome"/>
</dbReference>
<dbReference type="SMART" id="SM00219">
    <property type="entry name" value="TyrKc"/>
    <property type="match status" value="1"/>
</dbReference>
<keyword evidence="8" id="KW-1185">Reference proteome</keyword>
<dbReference type="EMBL" id="CP022163">
    <property type="protein sequence ID" value="ATB29961.1"/>
    <property type="molecule type" value="Genomic_DNA"/>
</dbReference>
<evidence type="ECO:0000313" key="7">
    <source>
        <dbReference type="EMBL" id="ATB29961.1"/>
    </source>
</evidence>
<name>A0A250IFN8_9BACT</name>
<dbReference type="CDD" id="cd14014">
    <property type="entry name" value="STKc_PknB_like"/>
    <property type="match status" value="1"/>
</dbReference>